<evidence type="ECO:0000313" key="1">
    <source>
        <dbReference type="EMBL" id="KAI5073189.1"/>
    </source>
</evidence>
<evidence type="ECO:0000313" key="2">
    <source>
        <dbReference type="Proteomes" id="UP000886520"/>
    </source>
</evidence>
<reference evidence="1" key="1">
    <citation type="submission" date="2021-01" db="EMBL/GenBank/DDBJ databases">
        <title>Adiantum capillus-veneris genome.</title>
        <authorList>
            <person name="Fang Y."/>
            <person name="Liao Q."/>
        </authorList>
    </citation>
    <scope>NUCLEOTIDE SEQUENCE</scope>
    <source>
        <strain evidence="1">H3</strain>
        <tissue evidence="1">Leaf</tissue>
    </source>
</reference>
<comment type="caution">
    <text evidence="1">The sequence shown here is derived from an EMBL/GenBank/DDBJ whole genome shotgun (WGS) entry which is preliminary data.</text>
</comment>
<dbReference type="EMBL" id="JABFUD020000011">
    <property type="protein sequence ID" value="KAI5073189.1"/>
    <property type="molecule type" value="Genomic_DNA"/>
</dbReference>
<protein>
    <submittedName>
        <fullName evidence="1">Uncharacterized protein</fullName>
    </submittedName>
</protein>
<organism evidence="1 2">
    <name type="scientific">Adiantum capillus-veneris</name>
    <name type="common">Maidenhair fern</name>
    <dbReference type="NCBI Taxonomy" id="13818"/>
    <lineage>
        <taxon>Eukaryota</taxon>
        <taxon>Viridiplantae</taxon>
        <taxon>Streptophyta</taxon>
        <taxon>Embryophyta</taxon>
        <taxon>Tracheophyta</taxon>
        <taxon>Polypodiopsida</taxon>
        <taxon>Polypodiidae</taxon>
        <taxon>Polypodiales</taxon>
        <taxon>Pteridineae</taxon>
        <taxon>Pteridaceae</taxon>
        <taxon>Vittarioideae</taxon>
        <taxon>Adiantum</taxon>
    </lineage>
</organism>
<dbReference type="PANTHER" id="PTHR36041:SF2">
    <property type="entry name" value="SUCCINATE DEHYDROGENASE SUBUNIT 7A, MITOCHONDRIAL-RELATED"/>
    <property type="match status" value="1"/>
</dbReference>
<dbReference type="PANTHER" id="PTHR36041">
    <property type="entry name" value="SUCCINATE DEHYDROGENASE SUBUNIT 7A, MITOCHONDRIAL-RELATED"/>
    <property type="match status" value="1"/>
</dbReference>
<dbReference type="OrthoDB" id="684848at2759"/>
<sequence length="98" mass="10899">MAQRLQTVGSHIRLWASSSSPSCRACQKRGLHIPPGEREKALLEEDPALKHYKSTKGTAQKVKLFGDVLVIIVSAGCCYQVYDVTKKRRAERLGQTES</sequence>
<dbReference type="GO" id="GO:0045273">
    <property type="term" value="C:respiratory chain complex II (succinate dehydrogenase)"/>
    <property type="evidence" value="ECO:0007669"/>
    <property type="project" value="InterPro"/>
</dbReference>
<name>A0A9D4USB4_ADICA</name>
<dbReference type="InterPro" id="IPR034573">
    <property type="entry name" value="SDH7"/>
</dbReference>
<proteinExistence type="predicted"/>
<keyword evidence="2" id="KW-1185">Reference proteome</keyword>
<gene>
    <name evidence="1" type="ORF">GOP47_0011202</name>
</gene>
<dbReference type="AlphaFoldDB" id="A0A9D4USB4"/>
<accession>A0A9D4USB4</accession>
<dbReference type="Proteomes" id="UP000886520">
    <property type="component" value="Chromosome 11"/>
</dbReference>